<reference evidence="3 4" key="1">
    <citation type="submission" date="2012-05" db="EMBL/GenBank/DDBJ databases">
        <authorList>
            <person name="Weinstock G."/>
            <person name="Sodergren E."/>
            <person name="Lobos E.A."/>
            <person name="Fulton L."/>
            <person name="Fulton R."/>
            <person name="Courtney L."/>
            <person name="Fronick C."/>
            <person name="O'Laughlin M."/>
            <person name="Godfrey J."/>
            <person name="Wilson R.M."/>
            <person name="Miner T."/>
            <person name="Farmer C."/>
            <person name="Delehaunty K."/>
            <person name="Cordes M."/>
            <person name="Minx P."/>
            <person name="Tomlinson C."/>
            <person name="Chen J."/>
            <person name="Wollam A."/>
            <person name="Pepin K.H."/>
            <person name="Bhonagiri V."/>
            <person name="Zhang X."/>
            <person name="Suruliraj S."/>
            <person name="Warren W."/>
            <person name="Mitreva M."/>
            <person name="Mardis E.R."/>
            <person name="Wilson R.K."/>
        </authorList>
    </citation>
    <scope>NUCLEOTIDE SEQUENCE [LARGE SCALE GENOMIC DNA]</scope>
    <source>
        <strain evidence="3 4">DSM 1785</strain>
    </source>
</reference>
<dbReference type="eggNOG" id="ENOG503254V">
    <property type="taxonomic scope" value="Bacteria"/>
</dbReference>
<accession>L1QCK7</accession>
<dbReference type="HOGENOM" id="CLU_201680_0_0_9"/>
<keyword evidence="4" id="KW-1185">Reference proteome</keyword>
<comment type="caution">
    <text evidence="3">The sequence shown here is derived from an EMBL/GenBank/DDBJ whole genome shotgun (WGS) entry which is preliminary data.</text>
</comment>
<dbReference type="RefSeq" id="WP_005214450.1">
    <property type="nucleotide sequence ID" value="NZ_KB291660.1"/>
</dbReference>
<evidence type="ECO:0000313" key="3">
    <source>
        <dbReference type="EMBL" id="EKY25410.1"/>
    </source>
</evidence>
<proteinExistence type="predicted"/>
<keyword evidence="1" id="KW-0175">Coiled coil</keyword>
<evidence type="ECO:0000256" key="2">
    <source>
        <dbReference type="SAM" id="Phobius"/>
    </source>
</evidence>
<name>L1QCK7_9CLOT</name>
<dbReference type="Proteomes" id="UP000010420">
    <property type="component" value="Unassembled WGS sequence"/>
</dbReference>
<sequence length="72" mass="8065">MEDVVTDKEHIENDIEKAEALNNEAEGNKEVPKRNMRDCIYGNIDVSVKTMDKVIMVLLIALAASFIFGIIV</sequence>
<protein>
    <submittedName>
        <fullName evidence="3">Uncharacterized protein</fullName>
    </submittedName>
</protein>
<feature type="coiled-coil region" evidence="1">
    <location>
        <begin position="1"/>
        <end position="28"/>
    </location>
</feature>
<dbReference type="EMBL" id="AMEZ01000070">
    <property type="protein sequence ID" value="EKY25410.1"/>
    <property type="molecule type" value="Genomic_DNA"/>
</dbReference>
<gene>
    <name evidence="3" type="ORF">HMPREF0216_02510</name>
</gene>
<evidence type="ECO:0000256" key="1">
    <source>
        <dbReference type="SAM" id="Coils"/>
    </source>
</evidence>
<dbReference type="AlphaFoldDB" id="L1QCK7"/>
<dbReference type="STRING" id="545697.HMPREF0216_02510"/>
<keyword evidence="2" id="KW-1133">Transmembrane helix</keyword>
<keyword evidence="2" id="KW-0812">Transmembrane</keyword>
<feature type="transmembrane region" description="Helical" evidence="2">
    <location>
        <begin position="54"/>
        <end position="71"/>
    </location>
</feature>
<keyword evidence="2" id="KW-0472">Membrane</keyword>
<evidence type="ECO:0000313" key="4">
    <source>
        <dbReference type="Proteomes" id="UP000010420"/>
    </source>
</evidence>
<dbReference type="PATRIC" id="fig|545697.3.peg.2471"/>
<organism evidence="3 4">
    <name type="scientific">Clostridium celatum DSM 1785</name>
    <dbReference type="NCBI Taxonomy" id="545697"/>
    <lineage>
        <taxon>Bacteria</taxon>
        <taxon>Bacillati</taxon>
        <taxon>Bacillota</taxon>
        <taxon>Clostridia</taxon>
        <taxon>Eubacteriales</taxon>
        <taxon>Clostridiaceae</taxon>
        <taxon>Clostridium</taxon>
    </lineage>
</organism>